<gene>
    <name evidence="2" type="ORF">C7B46_11570</name>
</gene>
<keyword evidence="1" id="KW-0812">Transmembrane</keyword>
<dbReference type="Proteomes" id="UP000242972">
    <property type="component" value="Unassembled WGS sequence"/>
</dbReference>
<proteinExistence type="predicted"/>
<comment type="caution">
    <text evidence="2">The sequence shown here is derived from an EMBL/GenBank/DDBJ whole genome shotgun (WGS) entry which is preliminary data.</text>
</comment>
<organism evidence="2 3">
    <name type="scientific">Sulfobacillus benefaciens</name>
    <dbReference type="NCBI Taxonomy" id="453960"/>
    <lineage>
        <taxon>Bacteria</taxon>
        <taxon>Bacillati</taxon>
        <taxon>Bacillota</taxon>
        <taxon>Clostridia</taxon>
        <taxon>Eubacteriales</taxon>
        <taxon>Clostridiales Family XVII. Incertae Sedis</taxon>
        <taxon>Sulfobacillus</taxon>
    </lineage>
</organism>
<reference evidence="2 3" key="1">
    <citation type="journal article" date="2014" name="BMC Genomics">
        <title>Comparison of environmental and isolate Sulfobacillus genomes reveals diverse carbon, sulfur, nitrogen, and hydrogen metabolisms.</title>
        <authorList>
            <person name="Justice N.B."/>
            <person name="Norman A."/>
            <person name="Brown C.T."/>
            <person name="Singh A."/>
            <person name="Thomas B.C."/>
            <person name="Banfield J.F."/>
        </authorList>
    </citation>
    <scope>NUCLEOTIDE SEQUENCE [LARGE SCALE GENOMIC DNA]</scope>
    <source>
        <strain evidence="2">AMDSBA4</strain>
    </source>
</reference>
<dbReference type="AlphaFoldDB" id="A0A2T2XEU6"/>
<sequence>MDFVGGVMNLRDTGGDDMERDKVISLGLIALSLIFLAWFVGRIQGEAKEHRRNEMQGVKARLFKMEQAQHTKKEGE</sequence>
<evidence type="ECO:0000313" key="3">
    <source>
        <dbReference type="Proteomes" id="UP000242972"/>
    </source>
</evidence>
<dbReference type="EMBL" id="PXYW01000028">
    <property type="protein sequence ID" value="PSR33034.1"/>
    <property type="molecule type" value="Genomic_DNA"/>
</dbReference>
<keyword evidence="1" id="KW-1133">Transmembrane helix</keyword>
<accession>A0A2T2XEU6</accession>
<name>A0A2T2XEU6_9FIRM</name>
<feature type="transmembrane region" description="Helical" evidence="1">
    <location>
        <begin position="23"/>
        <end position="41"/>
    </location>
</feature>
<keyword evidence="1" id="KW-0472">Membrane</keyword>
<evidence type="ECO:0000313" key="2">
    <source>
        <dbReference type="EMBL" id="PSR33034.1"/>
    </source>
</evidence>
<protein>
    <submittedName>
        <fullName evidence="2">Uncharacterized protein</fullName>
    </submittedName>
</protein>
<evidence type="ECO:0000256" key="1">
    <source>
        <dbReference type="SAM" id="Phobius"/>
    </source>
</evidence>